<dbReference type="AlphaFoldDB" id="B4HNI9"/>
<accession>B4HNI9</accession>
<evidence type="ECO:0000313" key="2">
    <source>
        <dbReference type="Proteomes" id="UP000001292"/>
    </source>
</evidence>
<organism evidence="2">
    <name type="scientific">Drosophila sechellia</name>
    <name type="common">Fruit fly</name>
    <dbReference type="NCBI Taxonomy" id="7238"/>
    <lineage>
        <taxon>Eukaryota</taxon>
        <taxon>Metazoa</taxon>
        <taxon>Ecdysozoa</taxon>
        <taxon>Arthropoda</taxon>
        <taxon>Hexapoda</taxon>
        <taxon>Insecta</taxon>
        <taxon>Pterygota</taxon>
        <taxon>Neoptera</taxon>
        <taxon>Endopterygota</taxon>
        <taxon>Diptera</taxon>
        <taxon>Brachycera</taxon>
        <taxon>Muscomorpha</taxon>
        <taxon>Ephydroidea</taxon>
        <taxon>Drosophilidae</taxon>
        <taxon>Drosophila</taxon>
        <taxon>Sophophora</taxon>
    </lineage>
</organism>
<evidence type="ECO:0000313" key="1">
    <source>
        <dbReference type="EMBL" id="EDW47425.1"/>
    </source>
</evidence>
<dbReference type="HOGENOM" id="CLU_2963238_0_0_1"/>
<gene>
    <name evidence="1" type="primary">Dsec\GM20423</name>
    <name evidence="1" type="ORF">Dsec_GM20423</name>
</gene>
<name>B4HNI9_DROSE</name>
<keyword evidence="2" id="KW-1185">Reference proteome</keyword>
<dbReference type="EMBL" id="CH480816">
    <property type="protein sequence ID" value="EDW47425.1"/>
    <property type="molecule type" value="Genomic_DNA"/>
</dbReference>
<sequence>MESTADMDTMAATIKVVFSSPASDTPPRPALIKVPSWKWFLKLSRIRFPVAIIVPSSCG</sequence>
<reference evidence="1 2" key="1">
    <citation type="journal article" date="2007" name="Nature">
        <title>Evolution of genes and genomes on the Drosophila phylogeny.</title>
        <authorList>
            <consortium name="Drosophila 12 Genomes Consortium"/>
            <person name="Clark A.G."/>
            <person name="Eisen M.B."/>
            <person name="Smith D.R."/>
            <person name="Bergman C.M."/>
            <person name="Oliver B."/>
            <person name="Markow T.A."/>
            <person name="Kaufman T.C."/>
            <person name="Kellis M."/>
            <person name="Gelbart W."/>
            <person name="Iyer V.N."/>
            <person name="Pollard D.A."/>
            <person name="Sackton T.B."/>
            <person name="Larracuente A.M."/>
            <person name="Singh N.D."/>
            <person name="Abad J.P."/>
            <person name="Abt D.N."/>
            <person name="Adryan B."/>
            <person name="Aguade M."/>
            <person name="Akashi H."/>
            <person name="Anderson W.W."/>
            <person name="Aquadro C.F."/>
            <person name="Ardell D.H."/>
            <person name="Arguello R."/>
            <person name="Artieri C.G."/>
            <person name="Barbash D.A."/>
            <person name="Barker D."/>
            <person name="Barsanti P."/>
            <person name="Batterham P."/>
            <person name="Batzoglou S."/>
            <person name="Begun D."/>
            <person name="Bhutkar A."/>
            <person name="Blanco E."/>
            <person name="Bosak S.A."/>
            <person name="Bradley R.K."/>
            <person name="Brand A.D."/>
            <person name="Brent M.R."/>
            <person name="Brooks A.N."/>
            <person name="Brown R.H."/>
            <person name="Butlin R.K."/>
            <person name="Caggese C."/>
            <person name="Calvi B.R."/>
            <person name="Bernardo de Carvalho A."/>
            <person name="Caspi A."/>
            <person name="Castrezana S."/>
            <person name="Celniker S.E."/>
            <person name="Chang J.L."/>
            <person name="Chapple C."/>
            <person name="Chatterji S."/>
            <person name="Chinwalla A."/>
            <person name="Civetta A."/>
            <person name="Clifton S.W."/>
            <person name="Comeron J.M."/>
            <person name="Costello J.C."/>
            <person name="Coyne J.A."/>
            <person name="Daub J."/>
            <person name="David R.G."/>
            <person name="Delcher A.L."/>
            <person name="Delehaunty K."/>
            <person name="Do C.B."/>
            <person name="Ebling H."/>
            <person name="Edwards K."/>
            <person name="Eickbush T."/>
            <person name="Evans J.D."/>
            <person name="Filipski A."/>
            <person name="Findeiss S."/>
            <person name="Freyhult E."/>
            <person name="Fulton L."/>
            <person name="Fulton R."/>
            <person name="Garcia A.C."/>
            <person name="Gardiner A."/>
            <person name="Garfield D.A."/>
            <person name="Garvin B.E."/>
            <person name="Gibson G."/>
            <person name="Gilbert D."/>
            <person name="Gnerre S."/>
            <person name="Godfrey J."/>
            <person name="Good R."/>
            <person name="Gotea V."/>
            <person name="Gravely B."/>
            <person name="Greenberg A.J."/>
            <person name="Griffiths-Jones S."/>
            <person name="Gross S."/>
            <person name="Guigo R."/>
            <person name="Gustafson E.A."/>
            <person name="Haerty W."/>
            <person name="Hahn M.W."/>
            <person name="Halligan D.L."/>
            <person name="Halpern A.L."/>
            <person name="Halter G.M."/>
            <person name="Han M.V."/>
            <person name="Heger A."/>
            <person name="Hillier L."/>
            <person name="Hinrichs A.S."/>
            <person name="Holmes I."/>
            <person name="Hoskins R.A."/>
            <person name="Hubisz M.J."/>
            <person name="Hultmark D."/>
            <person name="Huntley M.A."/>
            <person name="Jaffe D.B."/>
            <person name="Jagadeeshan S."/>
            <person name="Jeck W.R."/>
            <person name="Johnson J."/>
            <person name="Jones C.D."/>
            <person name="Jordan W.C."/>
            <person name="Karpen G.H."/>
            <person name="Kataoka E."/>
            <person name="Keightley P.D."/>
            <person name="Kheradpour P."/>
            <person name="Kirkness E.F."/>
            <person name="Koerich L.B."/>
            <person name="Kristiansen K."/>
            <person name="Kudrna D."/>
            <person name="Kulathinal R.J."/>
            <person name="Kumar S."/>
            <person name="Kwok R."/>
            <person name="Lander E."/>
            <person name="Langley C.H."/>
            <person name="Lapoint R."/>
            <person name="Lazzaro B.P."/>
            <person name="Lee S.J."/>
            <person name="Levesque L."/>
            <person name="Li R."/>
            <person name="Lin C.F."/>
            <person name="Lin M.F."/>
            <person name="Lindblad-Toh K."/>
            <person name="Llopart A."/>
            <person name="Long M."/>
            <person name="Low L."/>
            <person name="Lozovsky E."/>
            <person name="Lu J."/>
            <person name="Luo M."/>
            <person name="Machado C.A."/>
            <person name="Makalowski W."/>
            <person name="Marzo M."/>
            <person name="Matsuda M."/>
            <person name="Matzkin L."/>
            <person name="McAllister B."/>
            <person name="McBride C.S."/>
            <person name="McKernan B."/>
            <person name="McKernan K."/>
            <person name="Mendez-Lago M."/>
            <person name="Minx P."/>
            <person name="Mollenhauer M.U."/>
            <person name="Montooth K."/>
            <person name="Mount S.M."/>
            <person name="Mu X."/>
            <person name="Myers E."/>
            <person name="Negre B."/>
            <person name="Newfeld S."/>
            <person name="Nielsen R."/>
            <person name="Noor M.A."/>
            <person name="O'Grady P."/>
            <person name="Pachter L."/>
            <person name="Papaceit M."/>
            <person name="Parisi M.J."/>
            <person name="Parisi M."/>
            <person name="Parts L."/>
            <person name="Pedersen J.S."/>
            <person name="Pesole G."/>
            <person name="Phillippy A.M."/>
            <person name="Ponting C.P."/>
            <person name="Pop M."/>
            <person name="Porcelli D."/>
            <person name="Powell J.R."/>
            <person name="Prohaska S."/>
            <person name="Pruitt K."/>
            <person name="Puig M."/>
            <person name="Quesneville H."/>
            <person name="Ram K.R."/>
            <person name="Rand D."/>
            <person name="Rasmussen M.D."/>
            <person name="Reed L.K."/>
            <person name="Reenan R."/>
            <person name="Reily A."/>
            <person name="Remington K.A."/>
            <person name="Rieger T.T."/>
            <person name="Ritchie M.G."/>
            <person name="Robin C."/>
            <person name="Rogers Y.H."/>
            <person name="Rohde C."/>
            <person name="Rozas J."/>
            <person name="Rubenfield M.J."/>
            <person name="Ruiz A."/>
            <person name="Russo S."/>
            <person name="Salzberg S.L."/>
            <person name="Sanchez-Gracia A."/>
            <person name="Saranga D.J."/>
            <person name="Sato H."/>
            <person name="Schaeffer S.W."/>
            <person name="Schatz M.C."/>
            <person name="Schlenke T."/>
            <person name="Schwartz R."/>
            <person name="Segarra C."/>
            <person name="Singh R.S."/>
            <person name="Sirot L."/>
            <person name="Sirota M."/>
            <person name="Sisneros N.B."/>
            <person name="Smith C.D."/>
            <person name="Smith T.F."/>
            <person name="Spieth J."/>
            <person name="Stage D.E."/>
            <person name="Stark A."/>
            <person name="Stephan W."/>
            <person name="Strausberg R.L."/>
            <person name="Strempel S."/>
            <person name="Sturgill D."/>
            <person name="Sutton G."/>
            <person name="Sutton G.G."/>
            <person name="Tao W."/>
            <person name="Teichmann S."/>
            <person name="Tobari Y.N."/>
            <person name="Tomimura Y."/>
            <person name="Tsolas J.M."/>
            <person name="Valente V.L."/>
            <person name="Venter E."/>
            <person name="Venter J.C."/>
            <person name="Vicario S."/>
            <person name="Vieira F.G."/>
            <person name="Vilella A.J."/>
            <person name="Villasante A."/>
            <person name="Walenz B."/>
            <person name="Wang J."/>
            <person name="Wasserman M."/>
            <person name="Watts T."/>
            <person name="Wilson D."/>
            <person name="Wilson R.K."/>
            <person name="Wing R.A."/>
            <person name="Wolfner M.F."/>
            <person name="Wong A."/>
            <person name="Wong G.K."/>
            <person name="Wu C.I."/>
            <person name="Wu G."/>
            <person name="Yamamoto D."/>
            <person name="Yang H.P."/>
            <person name="Yang S.P."/>
            <person name="Yorke J.A."/>
            <person name="Yoshida K."/>
            <person name="Zdobnov E."/>
            <person name="Zhang P."/>
            <person name="Zhang Y."/>
            <person name="Zimin A.V."/>
            <person name="Baldwin J."/>
            <person name="Abdouelleil A."/>
            <person name="Abdulkadir J."/>
            <person name="Abebe A."/>
            <person name="Abera B."/>
            <person name="Abreu J."/>
            <person name="Acer S.C."/>
            <person name="Aftuck L."/>
            <person name="Alexander A."/>
            <person name="An P."/>
            <person name="Anderson E."/>
            <person name="Anderson S."/>
            <person name="Arachi H."/>
            <person name="Azer M."/>
            <person name="Bachantsang P."/>
            <person name="Barry A."/>
            <person name="Bayul T."/>
            <person name="Berlin A."/>
            <person name="Bessette D."/>
            <person name="Bloom T."/>
            <person name="Blye J."/>
            <person name="Boguslavskiy L."/>
            <person name="Bonnet C."/>
            <person name="Boukhgalter B."/>
            <person name="Bourzgui I."/>
            <person name="Brown A."/>
            <person name="Cahill P."/>
            <person name="Channer S."/>
            <person name="Cheshatsang Y."/>
            <person name="Chuda L."/>
            <person name="Citroen M."/>
            <person name="Collymore A."/>
            <person name="Cooke P."/>
            <person name="Costello M."/>
            <person name="D'Aco K."/>
            <person name="Daza R."/>
            <person name="De Haan G."/>
            <person name="DeGray S."/>
            <person name="DeMaso C."/>
            <person name="Dhargay N."/>
            <person name="Dooley K."/>
            <person name="Dooley E."/>
            <person name="Doricent M."/>
            <person name="Dorje P."/>
            <person name="Dorjee K."/>
            <person name="Dupes A."/>
            <person name="Elong R."/>
            <person name="Falk J."/>
            <person name="Farina A."/>
            <person name="Faro S."/>
            <person name="Ferguson D."/>
            <person name="Fisher S."/>
            <person name="Foley C.D."/>
            <person name="Franke A."/>
            <person name="Friedrich D."/>
            <person name="Gadbois L."/>
            <person name="Gearin G."/>
            <person name="Gearin C.R."/>
            <person name="Giannoukos G."/>
            <person name="Goode T."/>
            <person name="Graham J."/>
            <person name="Grandbois E."/>
            <person name="Grewal S."/>
            <person name="Gyaltsen K."/>
            <person name="Hafez N."/>
            <person name="Hagos B."/>
            <person name="Hall J."/>
            <person name="Henson C."/>
            <person name="Hollinger A."/>
            <person name="Honan T."/>
            <person name="Huard M.D."/>
            <person name="Hughes L."/>
            <person name="Hurhula B."/>
            <person name="Husby M.E."/>
            <person name="Kamat A."/>
            <person name="Kanga B."/>
            <person name="Kashin S."/>
            <person name="Khazanovich D."/>
            <person name="Kisner P."/>
            <person name="Lance K."/>
            <person name="Lara M."/>
            <person name="Lee W."/>
            <person name="Lennon N."/>
            <person name="Letendre F."/>
            <person name="LeVine R."/>
            <person name="Lipovsky A."/>
            <person name="Liu X."/>
            <person name="Liu J."/>
            <person name="Liu S."/>
            <person name="Lokyitsang T."/>
            <person name="Lokyitsang Y."/>
            <person name="Lubonja R."/>
            <person name="Lui A."/>
            <person name="MacDonald P."/>
            <person name="Magnisalis V."/>
            <person name="Maru K."/>
            <person name="Matthews C."/>
            <person name="McCusker W."/>
            <person name="McDonough S."/>
            <person name="Mehta T."/>
            <person name="Meldrim J."/>
            <person name="Meneus L."/>
            <person name="Mihai O."/>
            <person name="Mihalev A."/>
            <person name="Mihova T."/>
            <person name="Mittelman R."/>
            <person name="Mlenga V."/>
            <person name="Montmayeur A."/>
            <person name="Mulrain L."/>
            <person name="Navidi A."/>
            <person name="Naylor J."/>
            <person name="Negash T."/>
            <person name="Nguyen T."/>
            <person name="Nguyen N."/>
            <person name="Nicol R."/>
            <person name="Norbu C."/>
            <person name="Norbu N."/>
            <person name="Novod N."/>
            <person name="O'Neill B."/>
            <person name="Osman S."/>
            <person name="Markiewicz E."/>
            <person name="Oyono O.L."/>
            <person name="Patti C."/>
            <person name="Phunkhang P."/>
            <person name="Pierre F."/>
            <person name="Priest M."/>
            <person name="Raghuraman S."/>
            <person name="Rege F."/>
            <person name="Reyes R."/>
            <person name="Rise C."/>
            <person name="Rogov P."/>
            <person name="Ross K."/>
            <person name="Ryan E."/>
            <person name="Settipalli S."/>
            <person name="Shea T."/>
            <person name="Sherpa N."/>
            <person name="Shi L."/>
            <person name="Shih D."/>
            <person name="Sparrow T."/>
            <person name="Spaulding J."/>
            <person name="Stalker J."/>
            <person name="Stange-Thomann N."/>
            <person name="Stavropoulos S."/>
            <person name="Stone C."/>
            <person name="Strader C."/>
            <person name="Tesfaye S."/>
            <person name="Thomson T."/>
            <person name="Thoulutsang Y."/>
            <person name="Thoulutsang D."/>
            <person name="Topham K."/>
            <person name="Topping I."/>
            <person name="Tsamla T."/>
            <person name="Vassiliev H."/>
            <person name="Vo A."/>
            <person name="Wangchuk T."/>
            <person name="Wangdi T."/>
            <person name="Weiand M."/>
            <person name="Wilkinson J."/>
            <person name="Wilson A."/>
            <person name="Yadav S."/>
            <person name="Young G."/>
            <person name="Yu Q."/>
            <person name="Zembek L."/>
            <person name="Zhong D."/>
            <person name="Zimmer A."/>
            <person name="Zwirko Z."/>
            <person name="Jaffe D.B."/>
            <person name="Alvarez P."/>
            <person name="Brockman W."/>
            <person name="Butler J."/>
            <person name="Chin C."/>
            <person name="Gnerre S."/>
            <person name="Grabherr M."/>
            <person name="Kleber M."/>
            <person name="Mauceli E."/>
            <person name="MacCallum I."/>
        </authorList>
    </citation>
    <scope>NUCLEOTIDE SEQUENCE [LARGE SCALE GENOMIC DNA]</scope>
    <source>
        <strain evidence="2">Rob3c / Tucson 14021-0248.25</strain>
    </source>
</reference>
<dbReference type="Proteomes" id="UP000001292">
    <property type="component" value="Unassembled WGS sequence"/>
</dbReference>
<proteinExistence type="predicted"/>
<protein>
    <submittedName>
        <fullName evidence="1">GM20423</fullName>
    </submittedName>
</protein>